<dbReference type="PANTHER" id="PTHR47150:SF6">
    <property type="entry name" value="OS01G0872900 PROTEIN"/>
    <property type="match status" value="1"/>
</dbReference>
<reference evidence="5" key="2">
    <citation type="submission" date="2020-11" db="EMBL/GenBank/DDBJ databases">
        <authorList>
            <person name="McCartney M.A."/>
            <person name="Auch B."/>
            <person name="Kono T."/>
            <person name="Mallez S."/>
            <person name="Becker A."/>
            <person name="Gohl D.M."/>
            <person name="Silverstein K.A.T."/>
            <person name="Koren S."/>
            <person name="Bechman K.B."/>
            <person name="Herman A."/>
            <person name="Abrahante J.E."/>
            <person name="Garbe J."/>
        </authorList>
    </citation>
    <scope>NUCLEOTIDE SEQUENCE</scope>
    <source>
        <strain evidence="5">Duluth1</strain>
        <tissue evidence="5">Whole animal</tissue>
    </source>
</reference>
<keyword evidence="6" id="KW-1185">Reference proteome</keyword>
<feature type="domain" description="DDE Tnp4" evidence="4">
    <location>
        <begin position="9"/>
        <end position="63"/>
    </location>
</feature>
<dbReference type="Proteomes" id="UP000828390">
    <property type="component" value="Unassembled WGS sequence"/>
</dbReference>
<dbReference type="Pfam" id="PF13359">
    <property type="entry name" value="DDE_Tnp_4"/>
    <property type="match status" value="1"/>
</dbReference>
<organism evidence="5 6">
    <name type="scientific">Dreissena polymorpha</name>
    <name type="common">Zebra mussel</name>
    <name type="synonym">Mytilus polymorpha</name>
    <dbReference type="NCBI Taxonomy" id="45954"/>
    <lineage>
        <taxon>Eukaryota</taxon>
        <taxon>Metazoa</taxon>
        <taxon>Spiralia</taxon>
        <taxon>Lophotrochozoa</taxon>
        <taxon>Mollusca</taxon>
        <taxon>Bivalvia</taxon>
        <taxon>Autobranchia</taxon>
        <taxon>Heteroconchia</taxon>
        <taxon>Euheterodonta</taxon>
        <taxon>Imparidentia</taxon>
        <taxon>Neoheterodontei</taxon>
        <taxon>Myida</taxon>
        <taxon>Dreissenoidea</taxon>
        <taxon>Dreissenidae</taxon>
        <taxon>Dreissena</taxon>
    </lineage>
</organism>
<proteinExistence type="predicted"/>
<dbReference type="EMBL" id="JAIWYP010000010">
    <property type="protein sequence ID" value="KAH3751357.1"/>
    <property type="molecule type" value="Genomic_DNA"/>
</dbReference>
<keyword evidence="2" id="KW-0479">Metal-binding</keyword>
<dbReference type="InterPro" id="IPR027806">
    <property type="entry name" value="HARBI1_dom"/>
</dbReference>
<protein>
    <recommendedName>
        <fullName evidence="4">DDE Tnp4 domain-containing protein</fullName>
    </recommendedName>
</protein>
<comment type="caution">
    <text evidence="5">The sequence shown here is derived from an EMBL/GenBank/DDBJ whole genome shotgun (WGS) entry which is preliminary data.</text>
</comment>
<dbReference type="PANTHER" id="PTHR47150">
    <property type="entry name" value="OS12G0169200 PROTEIN"/>
    <property type="match status" value="1"/>
</dbReference>
<comment type="cofactor">
    <cofactor evidence="1">
        <name>a divalent metal cation</name>
        <dbReference type="ChEBI" id="CHEBI:60240"/>
    </cofactor>
</comment>
<evidence type="ECO:0000313" key="5">
    <source>
        <dbReference type="EMBL" id="KAH3751357.1"/>
    </source>
</evidence>
<evidence type="ECO:0000256" key="1">
    <source>
        <dbReference type="ARBA" id="ARBA00001968"/>
    </source>
</evidence>
<dbReference type="OrthoDB" id="5964668at2759"/>
<dbReference type="GO" id="GO:0046872">
    <property type="term" value="F:metal ion binding"/>
    <property type="evidence" value="ECO:0007669"/>
    <property type="project" value="UniProtKB-KW"/>
</dbReference>
<reference evidence="5" key="1">
    <citation type="journal article" date="2019" name="bioRxiv">
        <title>The Genome of the Zebra Mussel, Dreissena polymorpha: A Resource for Invasive Species Research.</title>
        <authorList>
            <person name="McCartney M.A."/>
            <person name="Auch B."/>
            <person name="Kono T."/>
            <person name="Mallez S."/>
            <person name="Zhang Y."/>
            <person name="Obille A."/>
            <person name="Becker A."/>
            <person name="Abrahante J.E."/>
            <person name="Garbe J."/>
            <person name="Badalamenti J.P."/>
            <person name="Herman A."/>
            <person name="Mangelson H."/>
            <person name="Liachko I."/>
            <person name="Sullivan S."/>
            <person name="Sone E.D."/>
            <person name="Koren S."/>
            <person name="Silverstein K.A.T."/>
            <person name="Beckman K.B."/>
            <person name="Gohl D.M."/>
        </authorList>
    </citation>
    <scope>NUCLEOTIDE SEQUENCE</scope>
    <source>
        <strain evidence="5">Duluth1</strain>
        <tissue evidence="5">Whole animal</tissue>
    </source>
</reference>
<sequence>MTPYLHPGSPQQQMFNDAHAKTRNVIERAFGVLKRRFHVLHGEVRMKPGKVTKIILACVVLHNLAKAWGEREAFPEEEDPQPPPLVQLEGNPDGQAIRDAITANYFR</sequence>
<accession>A0A9D4DNP7</accession>
<evidence type="ECO:0000256" key="3">
    <source>
        <dbReference type="SAM" id="MobiDB-lite"/>
    </source>
</evidence>
<evidence type="ECO:0000259" key="4">
    <source>
        <dbReference type="Pfam" id="PF13359"/>
    </source>
</evidence>
<name>A0A9D4DNP7_DREPO</name>
<evidence type="ECO:0000256" key="2">
    <source>
        <dbReference type="ARBA" id="ARBA00022723"/>
    </source>
</evidence>
<feature type="region of interest" description="Disordered" evidence="3">
    <location>
        <begin position="72"/>
        <end position="93"/>
    </location>
</feature>
<dbReference type="AlphaFoldDB" id="A0A9D4DNP7"/>
<evidence type="ECO:0000313" key="6">
    <source>
        <dbReference type="Proteomes" id="UP000828390"/>
    </source>
</evidence>
<gene>
    <name evidence="5" type="ORF">DPMN_185911</name>
</gene>